<proteinExistence type="predicted"/>
<sequence>MGRTPDLSQEILEEVISYLDGDTDTLMALSTSSYRVWHICRPLLFYSLHFSAENCAKWAGYLGRTDPTPTLDHLEFVQELTVDLKNFSDADEMHVAPIVDRITCPRVIKLENTSPYSTGRWSSLSTWLQCTISELISRPTVRDVRVRELIYLPTSLFAGHLHLWKLQLISCTFTMPPLGPIVLRPDFPKTPLRTLYINSTSFVPYAGQRELEGLAEHPFFPLDLADLSQLHIHLTPLNVAQVQHLLLICGPHLVSMSITLNGGSNHIQHLSSLRALHFHLTIPVFATEDEVINDISSGLLRTLEHLSDDYDGSRHPLEEIAISVNLSQDNFQMFPARFWADLDTLLVNLAPIKSLVVSIEGGRRVRQLSMDVKAYISKSHTFWETCQPSFSGRQYRQVSQVQPERPDGPVAPQVHQIILKL</sequence>
<name>A0ACD2ZXJ1_9AGAR</name>
<keyword evidence="2" id="KW-1185">Reference proteome</keyword>
<evidence type="ECO:0000313" key="1">
    <source>
        <dbReference type="EMBL" id="TFK58079.1"/>
    </source>
</evidence>
<reference evidence="1 2" key="1">
    <citation type="journal article" date="2019" name="Nat. Ecol. Evol.">
        <title>Megaphylogeny resolves global patterns of mushroom evolution.</title>
        <authorList>
            <person name="Varga T."/>
            <person name="Krizsan K."/>
            <person name="Foldi C."/>
            <person name="Dima B."/>
            <person name="Sanchez-Garcia M."/>
            <person name="Sanchez-Ramirez S."/>
            <person name="Szollosi G.J."/>
            <person name="Szarkandi J.G."/>
            <person name="Papp V."/>
            <person name="Albert L."/>
            <person name="Andreopoulos W."/>
            <person name="Angelini C."/>
            <person name="Antonin V."/>
            <person name="Barry K.W."/>
            <person name="Bougher N.L."/>
            <person name="Buchanan P."/>
            <person name="Buyck B."/>
            <person name="Bense V."/>
            <person name="Catcheside P."/>
            <person name="Chovatia M."/>
            <person name="Cooper J."/>
            <person name="Damon W."/>
            <person name="Desjardin D."/>
            <person name="Finy P."/>
            <person name="Geml J."/>
            <person name="Haridas S."/>
            <person name="Hughes K."/>
            <person name="Justo A."/>
            <person name="Karasinski D."/>
            <person name="Kautmanova I."/>
            <person name="Kiss B."/>
            <person name="Kocsube S."/>
            <person name="Kotiranta H."/>
            <person name="LaButti K.M."/>
            <person name="Lechner B.E."/>
            <person name="Liimatainen K."/>
            <person name="Lipzen A."/>
            <person name="Lukacs Z."/>
            <person name="Mihaltcheva S."/>
            <person name="Morgado L.N."/>
            <person name="Niskanen T."/>
            <person name="Noordeloos M.E."/>
            <person name="Ohm R.A."/>
            <person name="Ortiz-Santana B."/>
            <person name="Ovrebo C."/>
            <person name="Racz N."/>
            <person name="Riley R."/>
            <person name="Savchenko A."/>
            <person name="Shiryaev A."/>
            <person name="Soop K."/>
            <person name="Spirin V."/>
            <person name="Szebenyi C."/>
            <person name="Tomsovsky M."/>
            <person name="Tulloss R.E."/>
            <person name="Uehling J."/>
            <person name="Grigoriev I.V."/>
            <person name="Vagvolgyi C."/>
            <person name="Papp T."/>
            <person name="Martin F.M."/>
            <person name="Miettinen O."/>
            <person name="Hibbett D.S."/>
            <person name="Nagy L.G."/>
        </authorList>
    </citation>
    <scope>NUCLEOTIDE SEQUENCE [LARGE SCALE GENOMIC DNA]</scope>
    <source>
        <strain evidence="1 2">NL-1719</strain>
    </source>
</reference>
<evidence type="ECO:0000313" key="2">
    <source>
        <dbReference type="Proteomes" id="UP000308600"/>
    </source>
</evidence>
<protein>
    <submittedName>
        <fullName evidence="1">Uncharacterized protein</fullName>
    </submittedName>
</protein>
<gene>
    <name evidence="1" type="ORF">BDN72DRAFT_907104</name>
</gene>
<organism evidence="1 2">
    <name type="scientific">Pluteus cervinus</name>
    <dbReference type="NCBI Taxonomy" id="181527"/>
    <lineage>
        <taxon>Eukaryota</taxon>
        <taxon>Fungi</taxon>
        <taxon>Dikarya</taxon>
        <taxon>Basidiomycota</taxon>
        <taxon>Agaricomycotina</taxon>
        <taxon>Agaricomycetes</taxon>
        <taxon>Agaricomycetidae</taxon>
        <taxon>Agaricales</taxon>
        <taxon>Pluteineae</taxon>
        <taxon>Pluteaceae</taxon>
        <taxon>Pluteus</taxon>
    </lineage>
</organism>
<accession>A0ACD2ZXJ1</accession>
<dbReference type="EMBL" id="ML209667">
    <property type="protein sequence ID" value="TFK58079.1"/>
    <property type="molecule type" value="Genomic_DNA"/>
</dbReference>
<dbReference type="Proteomes" id="UP000308600">
    <property type="component" value="Unassembled WGS sequence"/>
</dbReference>